<protein>
    <submittedName>
        <fullName evidence="2">Uncharacterized protein</fullName>
    </submittedName>
</protein>
<proteinExistence type="predicted"/>
<evidence type="ECO:0000313" key="3">
    <source>
        <dbReference type="Proteomes" id="UP000016936"/>
    </source>
</evidence>
<dbReference type="STRING" id="701091.M2U6U8"/>
<keyword evidence="3" id="KW-1185">Reference proteome</keyword>
<dbReference type="OrthoDB" id="3438962at2759"/>
<name>M2U6U8_COCH5</name>
<reference evidence="3" key="2">
    <citation type="journal article" date="2013" name="PLoS Genet.">
        <title>Comparative genome structure, secondary metabolite, and effector coding capacity across Cochliobolus pathogens.</title>
        <authorList>
            <person name="Condon B.J."/>
            <person name="Leng Y."/>
            <person name="Wu D."/>
            <person name="Bushley K.E."/>
            <person name="Ohm R.A."/>
            <person name="Otillar R."/>
            <person name="Martin J."/>
            <person name="Schackwitz W."/>
            <person name="Grimwood J."/>
            <person name="MohdZainudin N."/>
            <person name="Xue C."/>
            <person name="Wang R."/>
            <person name="Manning V.A."/>
            <person name="Dhillon B."/>
            <person name="Tu Z.J."/>
            <person name="Steffenson B.J."/>
            <person name="Salamov A."/>
            <person name="Sun H."/>
            <person name="Lowry S."/>
            <person name="LaButti K."/>
            <person name="Han J."/>
            <person name="Copeland A."/>
            <person name="Lindquist E."/>
            <person name="Barry K."/>
            <person name="Schmutz J."/>
            <person name="Baker S.E."/>
            <person name="Ciuffetti L.M."/>
            <person name="Grigoriev I.V."/>
            <person name="Zhong S."/>
            <person name="Turgeon B.G."/>
        </authorList>
    </citation>
    <scope>NUCLEOTIDE SEQUENCE [LARGE SCALE GENOMIC DNA]</scope>
    <source>
        <strain evidence="3">C5 / ATCC 48332 / race O</strain>
    </source>
</reference>
<feature type="compositionally biased region" description="Polar residues" evidence="1">
    <location>
        <begin position="18"/>
        <end position="31"/>
    </location>
</feature>
<dbReference type="EMBL" id="KB445572">
    <property type="protein sequence ID" value="EMD94229.1"/>
    <property type="molecule type" value="Genomic_DNA"/>
</dbReference>
<organism evidence="2 3">
    <name type="scientific">Cochliobolus heterostrophus (strain C5 / ATCC 48332 / race O)</name>
    <name type="common">Southern corn leaf blight fungus</name>
    <name type="synonym">Bipolaris maydis</name>
    <dbReference type="NCBI Taxonomy" id="701091"/>
    <lineage>
        <taxon>Eukaryota</taxon>
        <taxon>Fungi</taxon>
        <taxon>Dikarya</taxon>
        <taxon>Ascomycota</taxon>
        <taxon>Pezizomycotina</taxon>
        <taxon>Dothideomycetes</taxon>
        <taxon>Pleosporomycetidae</taxon>
        <taxon>Pleosporales</taxon>
        <taxon>Pleosporineae</taxon>
        <taxon>Pleosporaceae</taxon>
        <taxon>Bipolaris</taxon>
    </lineage>
</organism>
<dbReference type="HOGENOM" id="CLU_130490_0_0_1"/>
<feature type="region of interest" description="Disordered" evidence="1">
    <location>
        <begin position="1"/>
        <end position="185"/>
    </location>
</feature>
<evidence type="ECO:0000313" key="2">
    <source>
        <dbReference type="EMBL" id="EMD94229.1"/>
    </source>
</evidence>
<gene>
    <name evidence="2" type="ORF">COCHEDRAFT_1192359</name>
</gene>
<accession>M2U6U8</accession>
<dbReference type="Proteomes" id="UP000016936">
    <property type="component" value="Unassembled WGS sequence"/>
</dbReference>
<feature type="compositionally biased region" description="Low complexity" evidence="1">
    <location>
        <begin position="1"/>
        <end position="17"/>
    </location>
</feature>
<feature type="compositionally biased region" description="Basic and acidic residues" evidence="1">
    <location>
        <begin position="131"/>
        <end position="150"/>
    </location>
</feature>
<reference evidence="2 3" key="1">
    <citation type="journal article" date="2012" name="PLoS Pathog.">
        <title>Diverse lifestyles and strategies of plant pathogenesis encoded in the genomes of eighteen Dothideomycetes fungi.</title>
        <authorList>
            <person name="Ohm R.A."/>
            <person name="Feau N."/>
            <person name="Henrissat B."/>
            <person name="Schoch C.L."/>
            <person name="Horwitz B.A."/>
            <person name="Barry K.W."/>
            <person name="Condon B.J."/>
            <person name="Copeland A.C."/>
            <person name="Dhillon B."/>
            <person name="Glaser F."/>
            <person name="Hesse C.N."/>
            <person name="Kosti I."/>
            <person name="LaButti K."/>
            <person name="Lindquist E.A."/>
            <person name="Lucas S."/>
            <person name="Salamov A.A."/>
            <person name="Bradshaw R.E."/>
            <person name="Ciuffetti L."/>
            <person name="Hamelin R.C."/>
            <person name="Kema G.H.J."/>
            <person name="Lawrence C."/>
            <person name="Scott J.A."/>
            <person name="Spatafora J.W."/>
            <person name="Turgeon B.G."/>
            <person name="de Wit P.J.G.M."/>
            <person name="Zhong S."/>
            <person name="Goodwin S.B."/>
            <person name="Grigoriev I.V."/>
        </authorList>
    </citation>
    <scope>NUCLEOTIDE SEQUENCE [LARGE SCALE GENOMIC DNA]</scope>
    <source>
        <strain evidence="3">C5 / ATCC 48332 / race O</strain>
    </source>
</reference>
<feature type="compositionally biased region" description="Low complexity" evidence="1">
    <location>
        <begin position="32"/>
        <end position="47"/>
    </location>
</feature>
<dbReference type="OMA" id="QMAMPGE"/>
<feature type="compositionally biased region" description="Basic and acidic residues" evidence="1">
    <location>
        <begin position="79"/>
        <end position="96"/>
    </location>
</feature>
<dbReference type="AlphaFoldDB" id="M2U6U8"/>
<dbReference type="eggNOG" id="ENOG502SPID">
    <property type="taxonomic scope" value="Eukaryota"/>
</dbReference>
<evidence type="ECO:0000256" key="1">
    <source>
        <dbReference type="SAM" id="MobiDB-lite"/>
    </source>
</evidence>
<feature type="compositionally biased region" description="Gly residues" evidence="1">
    <location>
        <begin position="155"/>
        <end position="164"/>
    </location>
</feature>
<sequence>MSALSPSAPSQPTTSQAYTTPGNPTEKTPQEQSQSSFNASDNAAFADQRIPAKQATHEQGLQNAKFEEGKGVHGAPAGEEQKGLSDEDVGRHKELDGQQMAMPGEGRVADAVASKGVGLGGGGAQPGLESDLDRKKAEQAEAREAIKAEKAQAGTQGGALGQTGGPANPVDNATQGGGNYPNSSY</sequence>